<dbReference type="PROSITE" id="PS50929">
    <property type="entry name" value="ABC_TM1F"/>
    <property type="match status" value="1"/>
</dbReference>
<keyword evidence="6" id="KW-0547">Nucleotide-binding</keyword>
<comment type="similarity">
    <text evidence="10">Belongs to the ABC transporter superfamily. Siderophore-Fe(3+) uptake transporter (SIUT) (TC 3.A.1.21) family.</text>
</comment>
<feature type="transmembrane region" description="Helical" evidence="12">
    <location>
        <begin position="185"/>
        <end position="202"/>
    </location>
</feature>
<dbReference type="GO" id="GO:0005886">
    <property type="term" value="C:plasma membrane"/>
    <property type="evidence" value="ECO:0007669"/>
    <property type="project" value="UniProtKB-SubCell"/>
</dbReference>
<dbReference type="Pfam" id="PF00005">
    <property type="entry name" value="ABC_tran"/>
    <property type="match status" value="1"/>
</dbReference>
<dbReference type="RefSeq" id="WP_015802794.1">
    <property type="nucleotide sequence ID" value="NC_013093.1"/>
</dbReference>
<evidence type="ECO:0000256" key="12">
    <source>
        <dbReference type="SAM" id="Phobius"/>
    </source>
</evidence>
<keyword evidence="16" id="KW-1185">Reference proteome</keyword>
<evidence type="ECO:0000256" key="3">
    <source>
        <dbReference type="ARBA" id="ARBA00022475"/>
    </source>
</evidence>
<dbReference type="Proteomes" id="UP000002213">
    <property type="component" value="Chromosome"/>
</dbReference>
<dbReference type="SMART" id="SM00382">
    <property type="entry name" value="AAA"/>
    <property type="match status" value="1"/>
</dbReference>
<evidence type="ECO:0000259" key="14">
    <source>
        <dbReference type="PROSITE" id="PS50929"/>
    </source>
</evidence>
<dbReference type="KEGG" id="ami:Amir_4046"/>
<keyword evidence="4" id="KW-0997">Cell inner membrane</keyword>
<dbReference type="GO" id="GO:0034040">
    <property type="term" value="F:ATPase-coupled lipid transmembrane transporter activity"/>
    <property type="evidence" value="ECO:0007669"/>
    <property type="project" value="TreeGrafter"/>
</dbReference>
<dbReference type="EMBL" id="CP001630">
    <property type="protein sequence ID" value="ACU37907.1"/>
    <property type="molecule type" value="Genomic_DNA"/>
</dbReference>
<dbReference type="SUPFAM" id="SSF90123">
    <property type="entry name" value="ABC transporter transmembrane region"/>
    <property type="match status" value="1"/>
</dbReference>
<keyword evidence="8 12" id="KW-1133">Transmembrane helix</keyword>
<keyword evidence="3" id="KW-1003">Cell membrane</keyword>
<dbReference type="SUPFAM" id="SSF52540">
    <property type="entry name" value="P-loop containing nucleoside triphosphate hydrolases"/>
    <property type="match status" value="1"/>
</dbReference>
<dbReference type="Gene3D" id="3.40.50.300">
    <property type="entry name" value="P-loop containing nucleotide triphosphate hydrolases"/>
    <property type="match status" value="1"/>
</dbReference>
<evidence type="ECO:0000256" key="5">
    <source>
        <dbReference type="ARBA" id="ARBA00022692"/>
    </source>
</evidence>
<dbReference type="InterPro" id="IPR003439">
    <property type="entry name" value="ABC_transporter-like_ATP-bd"/>
</dbReference>
<evidence type="ECO:0000256" key="10">
    <source>
        <dbReference type="ARBA" id="ARBA00023455"/>
    </source>
</evidence>
<dbReference type="InterPro" id="IPR027417">
    <property type="entry name" value="P-loop_NTPase"/>
</dbReference>
<feature type="transmembrane region" description="Helical" evidence="12">
    <location>
        <begin position="83"/>
        <end position="109"/>
    </location>
</feature>
<dbReference type="PANTHER" id="PTHR24221">
    <property type="entry name" value="ATP-BINDING CASSETTE SUB-FAMILY B"/>
    <property type="match status" value="1"/>
</dbReference>
<feature type="domain" description="ABC transporter" evidence="13">
    <location>
        <begin position="360"/>
        <end position="590"/>
    </location>
</feature>
<dbReference type="Gene3D" id="1.20.1560.10">
    <property type="entry name" value="ABC transporter type 1, transmembrane domain"/>
    <property type="match status" value="1"/>
</dbReference>
<evidence type="ECO:0000256" key="1">
    <source>
        <dbReference type="ARBA" id="ARBA00004429"/>
    </source>
</evidence>
<dbReference type="OrthoDB" id="9806127at2"/>
<protein>
    <submittedName>
        <fullName evidence="15">ABC transporter related</fullName>
    </submittedName>
</protein>
<dbReference type="FunFam" id="3.40.50.300:FF:000221">
    <property type="entry name" value="Multidrug ABC transporter ATP-binding protein"/>
    <property type="match status" value="1"/>
</dbReference>
<feature type="transmembrane region" description="Helical" evidence="12">
    <location>
        <begin position="270"/>
        <end position="292"/>
    </location>
</feature>
<dbReference type="InterPro" id="IPR011527">
    <property type="entry name" value="ABC1_TM_dom"/>
</dbReference>
<dbReference type="InterPro" id="IPR017871">
    <property type="entry name" value="ABC_transporter-like_CS"/>
</dbReference>
<dbReference type="InterPro" id="IPR036640">
    <property type="entry name" value="ABC1_TM_sf"/>
</dbReference>
<dbReference type="GO" id="GO:0005524">
    <property type="term" value="F:ATP binding"/>
    <property type="evidence" value="ECO:0007669"/>
    <property type="project" value="UniProtKB-KW"/>
</dbReference>
<keyword evidence="2" id="KW-0813">Transport</keyword>
<evidence type="ECO:0000256" key="2">
    <source>
        <dbReference type="ARBA" id="ARBA00022448"/>
    </source>
</evidence>
<dbReference type="eggNOG" id="COG1132">
    <property type="taxonomic scope" value="Bacteria"/>
</dbReference>
<feature type="domain" description="ABC transmembrane type-1" evidence="14">
    <location>
        <begin position="48"/>
        <end position="284"/>
    </location>
</feature>
<dbReference type="InterPro" id="IPR039421">
    <property type="entry name" value="Type_1_exporter"/>
</dbReference>
<organism evidence="15 16">
    <name type="scientific">Actinosynnema mirum (strain ATCC 29888 / DSM 43827 / JCM 3225 / NBRC 14064 / NCIMB 13271 / NRRL B-12336 / IMRU 3971 / 101)</name>
    <dbReference type="NCBI Taxonomy" id="446462"/>
    <lineage>
        <taxon>Bacteria</taxon>
        <taxon>Bacillati</taxon>
        <taxon>Actinomycetota</taxon>
        <taxon>Actinomycetes</taxon>
        <taxon>Pseudonocardiales</taxon>
        <taxon>Pseudonocardiaceae</taxon>
        <taxon>Actinosynnema</taxon>
    </lineage>
</organism>
<name>C6WFX1_ACTMD</name>
<feature type="region of interest" description="Disordered" evidence="11">
    <location>
        <begin position="1"/>
        <end position="28"/>
    </location>
</feature>
<evidence type="ECO:0000313" key="15">
    <source>
        <dbReference type="EMBL" id="ACU37907.1"/>
    </source>
</evidence>
<dbReference type="PROSITE" id="PS00211">
    <property type="entry name" value="ABC_TRANSPORTER_1"/>
    <property type="match status" value="1"/>
</dbReference>
<dbReference type="CDD" id="cd07346">
    <property type="entry name" value="ABC_6TM_exporters"/>
    <property type="match status" value="1"/>
</dbReference>
<evidence type="ECO:0000256" key="7">
    <source>
        <dbReference type="ARBA" id="ARBA00022840"/>
    </source>
</evidence>
<reference evidence="15 16" key="1">
    <citation type="journal article" date="2009" name="Stand. Genomic Sci.">
        <title>Complete genome sequence of Actinosynnema mirum type strain (101).</title>
        <authorList>
            <person name="Land M."/>
            <person name="Lapidus A."/>
            <person name="Mayilraj S."/>
            <person name="Chen F."/>
            <person name="Copeland A."/>
            <person name="Del Rio T.G."/>
            <person name="Nolan M."/>
            <person name="Lucas S."/>
            <person name="Tice H."/>
            <person name="Cheng J.F."/>
            <person name="Chertkov O."/>
            <person name="Bruce D."/>
            <person name="Goodwin L."/>
            <person name="Pitluck S."/>
            <person name="Rohde M."/>
            <person name="Goker M."/>
            <person name="Pati A."/>
            <person name="Ivanova N."/>
            <person name="Mavromatis K."/>
            <person name="Chen A."/>
            <person name="Palaniappan K."/>
            <person name="Hauser L."/>
            <person name="Chang Y.J."/>
            <person name="Jeffries C.C."/>
            <person name="Brettin T."/>
            <person name="Detter J.C."/>
            <person name="Han C."/>
            <person name="Chain P."/>
            <person name="Tindall B.J."/>
            <person name="Bristow J."/>
            <person name="Eisen J.A."/>
            <person name="Markowitz V."/>
            <person name="Hugenholtz P."/>
            <person name="Kyrpides N.C."/>
            <person name="Klenk H.P."/>
        </authorList>
    </citation>
    <scope>NUCLEOTIDE SEQUENCE [LARGE SCALE GENOMIC DNA]</scope>
    <source>
        <strain evidence="16">ATCC 29888 / DSM 43827 / JCM 3225 / NBRC 14064 / NCIMB 13271 / NRRL B-12336 / IMRU 3971 / 101</strain>
    </source>
</reference>
<comment type="subcellular location">
    <subcellularLocation>
        <location evidence="1">Cell inner membrane</location>
        <topology evidence="1">Multi-pass membrane protein</topology>
    </subcellularLocation>
</comment>
<gene>
    <name evidence="15" type="ordered locus">Amir_4046</name>
</gene>
<sequence>MTAPAAERTPTGERPDPPPPPQDEPDDPRLAAAALSELRRPVAGRTRLAVALAAVGALAALVPFAGLAALGDLLLADGPLDRPAVVAVAAGLLARGLLLGAALTITHFADVDLQAHLRRRIVRRLGRVPLGWFGEHSSGSVRKAAQNDIAALHHLIAHHAVETTAATVLPLGGLAYLLWLDWRLALLALGTLPLYALAYAWMMRGYREKAARLDAATARISSAVVEFVTGIGVVKTFGRARRAHDAYREAAEEFGNFYADWVRPMLRVEALSSMLISAPVVGLLNLLGAVWFTAQGRVTPVDALTGFLIALVIPTTAVALGFGAQDRRTAAAAALRLRALLDTPELPVAAEPRVPAGGAVEFDDVRFGYGPGSEVLRGVDLDLAPGTVTALVGPSGAGKSTLATLLPRFHDVTGGAVRVGGVDVREVDPEELYRSVGFVLQDVALVHGTVADNIRLGRPDATDDEVVAAARAAQIHDRVLQLPEGYGAVDALLSGGEAQRVAIARALLADTPVLVLDEATAFADPESEAAVQDALSELARGRTLLVIAHRLRTIAGADQIAVLDGGVVVERGAHDDLLALGGKYARMWTAQEGEQR</sequence>
<dbReference type="InterPro" id="IPR003593">
    <property type="entry name" value="AAA+_ATPase"/>
</dbReference>
<evidence type="ECO:0000259" key="13">
    <source>
        <dbReference type="PROSITE" id="PS50893"/>
    </source>
</evidence>
<evidence type="ECO:0000256" key="9">
    <source>
        <dbReference type="ARBA" id="ARBA00023136"/>
    </source>
</evidence>
<dbReference type="PROSITE" id="PS50893">
    <property type="entry name" value="ABC_TRANSPORTER_2"/>
    <property type="match status" value="1"/>
</dbReference>
<keyword evidence="5 12" id="KW-0812">Transmembrane</keyword>
<evidence type="ECO:0000256" key="4">
    <source>
        <dbReference type="ARBA" id="ARBA00022519"/>
    </source>
</evidence>
<keyword evidence="7" id="KW-0067">ATP-binding</keyword>
<evidence type="ECO:0000256" key="6">
    <source>
        <dbReference type="ARBA" id="ARBA00022741"/>
    </source>
</evidence>
<evidence type="ECO:0000256" key="11">
    <source>
        <dbReference type="SAM" id="MobiDB-lite"/>
    </source>
</evidence>
<evidence type="ECO:0000313" key="16">
    <source>
        <dbReference type="Proteomes" id="UP000002213"/>
    </source>
</evidence>
<dbReference type="GO" id="GO:0016887">
    <property type="term" value="F:ATP hydrolysis activity"/>
    <property type="evidence" value="ECO:0007669"/>
    <property type="project" value="InterPro"/>
</dbReference>
<accession>C6WFX1</accession>
<feature type="transmembrane region" description="Helical" evidence="12">
    <location>
        <begin position="304"/>
        <end position="324"/>
    </location>
</feature>
<keyword evidence="9 12" id="KW-0472">Membrane</keyword>
<dbReference type="Pfam" id="PF00664">
    <property type="entry name" value="ABC_membrane"/>
    <property type="match status" value="1"/>
</dbReference>
<evidence type="ECO:0000256" key="8">
    <source>
        <dbReference type="ARBA" id="ARBA00022989"/>
    </source>
</evidence>
<dbReference type="STRING" id="446462.Amir_4046"/>
<dbReference type="PANTHER" id="PTHR24221:SF654">
    <property type="entry name" value="ATP-BINDING CASSETTE SUB-FAMILY B MEMBER 6"/>
    <property type="match status" value="1"/>
</dbReference>
<dbReference type="AlphaFoldDB" id="C6WFX1"/>
<dbReference type="GO" id="GO:0140359">
    <property type="term" value="F:ABC-type transporter activity"/>
    <property type="evidence" value="ECO:0007669"/>
    <property type="project" value="InterPro"/>
</dbReference>
<proteinExistence type="inferred from homology"/>
<dbReference type="HOGENOM" id="CLU_000604_84_9_11"/>
<feature type="transmembrane region" description="Helical" evidence="12">
    <location>
        <begin position="48"/>
        <end position="71"/>
    </location>
</feature>